<dbReference type="InterPro" id="IPR055695">
    <property type="entry name" value="DUF7271"/>
</dbReference>
<organism evidence="2 3">
    <name type="scientific">Glycine soja</name>
    <name type="common">Wild soybean</name>
    <dbReference type="NCBI Taxonomy" id="3848"/>
    <lineage>
        <taxon>Eukaryota</taxon>
        <taxon>Viridiplantae</taxon>
        <taxon>Streptophyta</taxon>
        <taxon>Embryophyta</taxon>
        <taxon>Tracheophyta</taxon>
        <taxon>Spermatophyta</taxon>
        <taxon>Magnoliopsida</taxon>
        <taxon>eudicotyledons</taxon>
        <taxon>Gunneridae</taxon>
        <taxon>Pentapetalae</taxon>
        <taxon>rosids</taxon>
        <taxon>fabids</taxon>
        <taxon>Fabales</taxon>
        <taxon>Fabaceae</taxon>
        <taxon>Papilionoideae</taxon>
        <taxon>50 kb inversion clade</taxon>
        <taxon>NPAAA clade</taxon>
        <taxon>indigoferoid/millettioid clade</taxon>
        <taxon>Phaseoleae</taxon>
        <taxon>Glycine</taxon>
        <taxon>Glycine subgen. Soja</taxon>
    </lineage>
</organism>
<dbReference type="EMBL" id="QZWG01000019">
    <property type="protein sequence ID" value="RZB46782.1"/>
    <property type="molecule type" value="Genomic_DNA"/>
</dbReference>
<gene>
    <name evidence="2" type="ORF">D0Y65_050713</name>
</gene>
<reference evidence="2 3" key="1">
    <citation type="submission" date="2018-09" db="EMBL/GenBank/DDBJ databases">
        <title>A high-quality reference genome of wild soybean provides a powerful tool to mine soybean genomes.</title>
        <authorList>
            <person name="Xie M."/>
            <person name="Chung C.Y.L."/>
            <person name="Li M.-W."/>
            <person name="Wong F.-L."/>
            <person name="Chan T.-F."/>
            <person name="Lam H.-M."/>
        </authorList>
    </citation>
    <scope>NUCLEOTIDE SEQUENCE [LARGE SCALE GENOMIC DNA]</scope>
    <source>
        <strain evidence="3">cv. W05</strain>
        <tissue evidence="2">Hypocotyl of etiolated seedlings</tissue>
    </source>
</reference>
<evidence type="ECO:0000313" key="2">
    <source>
        <dbReference type="EMBL" id="RZB46782.1"/>
    </source>
</evidence>
<feature type="domain" description="DUF7271" evidence="1">
    <location>
        <begin position="36"/>
        <end position="111"/>
    </location>
</feature>
<dbReference type="Proteomes" id="UP000289340">
    <property type="component" value="Chromosome 19"/>
</dbReference>
<accession>A0A445FD63</accession>
<dbReference type="Pfam" id="PF23935">
    <property type="entry name" value="DUF7271"/>
    <property type="match status" value="1"/>
</dbReference>
<comment type="caution">
    <text evidence="2">The sequence shown here is derived from an EMBL/GenBank/DDBJ whole genome shotgun (WGS) entry which is preliminary data.</text>
</comment>
<dbReference type="AlphaFoldDB" id="A0A445FD63"/>
<protein>
    <recommendedName>
        <fullName evidence="1">DUF7271 domain-containing protein</fullName>
    </recommendedName>
</protein>
<name>A0A445FD63_GLYSO</name>
<proteinExistence type="predicted"/>
<sequence>MQFRATFHNDRDIIKVPFFYHIRWAPKYLEYVRFKYNGAVYQIQVRLHKGKVFFAEGLKQFRKELAIYESTIIHFFAIDHILVFDLHFSPPLEQQTSERSWMISMQHIWTLEITQSMIDALHPLNLSSCVTRHLNGCDQHMTILRRLGPPLQWNVIVLDIGWNW</sequence>
<keyword evidence="3" id="KW-1185">Reference proteome</keyword>
<evidence type="ECO:0000313" key="3">
    <source>
        <dbReference type="Proteomes" id="UP000289340"/>
    </source>
</evidence>
<evidence type="ECO:0000259" key="1">
    <source>
        <dbReference type="Pfam" id="PF23935"/>
    </source>
</evidence>